<dbReference type="SUPFAM" id="SSF53067">
    <property type="entry name" value="Actin-like ATPase domain"/>
    <property type="match status" value="1"/>
</dbReference>
<organism evidence="9 10">
    <name type="scientific">Paenibacillus hemerocallicola</name>
    <dbReference type="NCBI Taxonomy" id="1172614"/>
    <lineage>
        <taxon>Bacteria</taxon>
        <taxon>Bacillati</taxon>
        <taxon>Bacillota</taxon>
        <taxon>Bacilli</taxon>
        <taxon>Bacillales</taxon>
        <taxon>Paenibacillaceae</taxon>
        <taxon>Paenibacillus</taxon>
    </lineage>
</organism>
<dbReference type="Proteomes" id="UP000307943">
    <property type="component" value="Unassembled WGS sequence"/>
</dbReference>
<dbReference type="GO" id="GO:0004340">
    <property type="term" value="F:glucokinase activity"/>
    <property type="evidence" value="ECO:0007669"/>
    <property type="project" value="UniProtKB-EC"/>
</dbReference>
<evidence type="ECO:0000313" key="9">
    <source>
        <dbReference type="EMBL" id="TNJ61050.1"/>
    </source>
</evidence>
<protein>
    <recommendedName>
        <fullName evidence="3">Glucokinase</fullName>
        <ecNumber evidence="2">2.7.1.2</ecNumber>
    </recommendedName>
    <alternativeName>
        <fullName evidence="8">Glucose kinase</fullName>
    </alternativeName>
</protein>
<dbReference type="EMBL" id="VDCQ01000077">
    <property type="protein sequence ID" value="TNJ61050.1"/>
    <property type="molecule type" value="Genomic_DNA"/>
</dbReference>
<dbReference type="PROSITE" id="PS01125">
    <property type="entry name" value="ROK"/>
    <property type="match status" value="1"/>
</dbReference>
<name>A0A5C4T027_9BACL</name>
<dbReference type="InterPro" id="IPR000600">
    <property type="entry name" value="ROK"/>
</dbReference>
<evidence type="ECO:0000256" key="6">
    <source>
        <dbReference type="ARBA" id="ARBA00022777"/>
    </source>
</evidence>
<dbReference type="GO" id="GO:0005524">
    <property type="term" value="F:ATP binding"/>
    <property type="evidence" value="ECO:0007669"/>
    <property type="project" value="UniProtKB-KW"/>
</dbReference>
<reference evidence="9 10" key="1">
    <citation type="submission" date="2019-05" db="EMBL/GenBank/DDBJ databases">
        <title>We sequenced the genome of Paenibacillus hemerocallicola KCTC 33185 for further insight into its adaptation and study the phylogeny of Paenibacillus.</title>
        <authorList>
            <person name="Narsing Rao M.P."/>
        </authorList>
    </citation>
    <scope>NUCLEOTIDE SEQUENCE [LARGE SCALE GENOMIC DNA]</scope>
    <source>
        <strain evidence="9 10">KCTC 33185</strain>
    </source>
</reference>
<dbReference type="Pfam" id="PF00480">
    <property type="entry name" value="ROK"/>
    <property type="match status" value="1"/>
</dbReference>
<keyword evidence="6 9" id="KW-0418">Kinase</keyword>
<keyword evidence="10" id="KW-1185">Reference proteome</keyword>
<evidence type="ECO:0000256" key="2">
    <source>
        <dbReference type="ARBA" id="ARBA00012323"/>
    </source>
</evidence>
<keyword evidence="7" id="KW-0067">ATP-binding</keyword>
<evidence type="ECO:0000256" key="1">
    <source>
        <dbReference type="ARBA" id="ARBA00006479"/>
    </source>
</evidence>
<evidence type="ECO:0000256" key="4">
    <source>
        <dbReference type="ARBA" id="ARBA00022679"/>
    </source>
</evidence>
<dbReference type="NCBIfam" id="TIGR00744">
    <property type="entry name" value="ROK_glcA_fam"/>
    <property type="match status" value="1"/>
</dbReference>
<gene>
    <name evidence="9" type="ORF">FE784_34845</name>
</gene>
<dbReference type="EC" id="2.7.1.2" evidence="2"/>
<dbReference type="PANTHER" id="PTHR18964">
    <property type="entry name" value="ROK (REPRESSOR, ORF, KINASE) FAMILY"/>
    <property type="match status" value="1"/>
</dbReference>
<dbReference type="Gene3D" id="3.30.420.40">
    <property type="match status" value="2"/>
</dbReference>
<evidence type="ECO:0000256" key="5">
    <source>
        <dbReference type="ARBA" id="ARBA00022741"/>
    </source>
</evidence>
<dbReference type="InterPro" id="IPR004654">
    <property type="entry name" value="ROK_glcA"/>
</dbReference>
<comment type="caution">
    <text evidence="9">The sequence shown here is derived from an EMBL/GenBank/DDBJ whole genome shotgun (WGS) entry which is preliminary data.</text>
</comment>
<evidence type="ECO:0000256" key="7">
    <source>
        <dbReference type="ARBA" id="ARBA00022840"/>
    </source>
</evidence>
<dbReference type="AlphaFoldDB" id="A0A5C4T027"/>
<dbReference type="OrthoDB" id="9810372at2"/>
<dbReference type="RefSeq" id="WP_139606863.1">
    <property type="nucleotide sequence ID" value="NZ_VDCQ01000077.1"/>
</dbReference>
<accession>A0A5C4T027</accession>
<keyword evidence="5" id="KW-0547">Nucleotide-binding</keyword>
<dbReference type="GO" id="GO:0006096">
    <property type="term" value="P:glycolytic process"/>
    <property type="evidence" value="ECO:0007669"/>
    <property type="project" value="InterPro"/>
</dbReference>
<dbReference type="InterPro" id="IPR049874">
    <property type="entry name" value="ROK_cs"/>
</dbReference>
<keyword evidence="4 9" id="KW-0808">Transferase</keyword>
<evidence type="ECO:0000313" key="10">
    <source>
        <dbReference type="Proteomes" id="UP000307943"/>
    </source>
</evidence>
<comment type="similarity">
    <text evidence="1">Belongs to the ROK (NagC/XylR) family.</text>
</comment>
<evidence type="ECO:0000256" key="3">
    <source>
        <dbReference type="ARBA" id="ARBA00014701"/>
    </source>
</evidence>
<sequence>MSEKIYIGVDLGGTSIKVGICDEQGSLLHTYEGPTGTEGGADEVLDRIAQYVRKIVSDSTYQWEQVAGVGAGIAGFLDLASGTVLFAPNLGWKDVAVKQELESRLGLPVAIDNDANVAALGEAWSGAGAGLDNIVAFTLGTGVGGGIIVDGRIYQGFRGMAGELGHIKVVPDLEAIQCGCGQLGCVETVASATGIIRMAKDAVQRGESTSLSLNETITAKEVFDAAKDGDEVAIRIVKRASYYLGKAMAAVAVVLNPQRFVIGGGVSRAGDVLFDEIRKVYVQNVPEVFTQGVDIVPAKLGNNAGVVGAAGLNLKQRS</sequence>
<evidence type="ECO:0000256" key="8">
    <source>
        <dbReference type="ARBA" id="ARBA00032386"/>
    </source>
</evidence>
<dbReference type="InterPro" id="IPR043129">
    <property type="entry name" value="ATPase_NBD"/>
</dbReference>
<dbReference type="GO" id="GO:0005737">
    <property type="term" value="C:cytoplasm"/>
    <property type="evidence" value="ECO:0007669"/>
    <property type="project" value="InterPro"/>
</dbReference>
<proteinExistence type="inferred from homology"/>
<dbReference type="PANTHER" id="PTHR18964:SF149">
    <property type="entry name" value="BIFUNCTIONAL UDP-N-ACETYLGLUCOSAMINE 2-EPIMERASE_N-ACETYLMANNOSAMINE KINASE"/>
    <property type="match status" value="1"/>
</dbReference>